<evidence type="ECO:0000256" key="11">
    <source>
        <dbReference type="SAM" id="MobiDB-lite"/>
    </source>
</evidence>
<dbReference type="Pfam" id="PF12341">
    <property type="entry name" value="Mcl1_mid"/>
    <property type="match status" value="1"/>
</dbReference>
<reference evidence="13" key="1">
    <citation type="submission" date="2023-05" db="EMBL/GenBank/DDBJ databases">
        <title>High-quality long-read genome of Scophthalmus maximus.</title>
        <authorList>
            <person name="Lien S."/>
            <person name="Martinez P."/>
        </authorList>
    </citation>
    <scope>NUCLEOTIDE SEQUENCE [LARGE SCALE GENOMIC DNA]</scope>
</reference>
<dbReference type="PROSITE" id="PS50118">
    <property type="entry name" value="HMG_BOX_2"/>
    <property type="match status" value="1"/>
</dbReference>
<dbReference type="PANTHER" id="PTHR19932:SF10">
    <property type="entry name" value="WD REPEAT AND HMG-BOX DNA-BINDING PROTEIN 1"/>
    <property type="match status" value="1"/>
</dbReference>
<dbReference type="SMART" id="SM00320">
    <property type="entry name" value="WD40"/>
    <property type="match status" value="5"/>
</dbReference>
<evidence type="ECO:0000256" key="7">
    <source>
        <dbReference type="ARBA" id="ARBA00069769"/>
    </source>
</evidence>
<evidence type="ECO:0000256" key="2">
    <source>
        <dbReference type="ARBA" id="ARBA00022574"/>
    </source>
</evidence>
<sequence>MPCERKPMRYGHSEGHTEVCFDERGRFIVTCGNDGDVRIWEGLDDDDPKFITVGEKAYSLALKNGKLVTAGSNNTVQIHTFPDGEPDGILTRFTTNATHVTFNSSGSRVAAGSSDFMVKVVEVSDSSQQKTLRGHEAPVLSVTFDPKDDFLASSSCDGSVVVWNIEEQTQVISWPLLQKTNDVTNAKSLCRLAWQPRAGKFLAVPVDTKVHLYERGSWDHVSTLSDDLLTQPINVVTWSPCGRFLAAGSVGGSLTVWDANSKLCVERCKHEKGFTVCGLAWHPSGGQIAYTDTEGCLCLLDGLSTSASDAKDYDALFDDDDDDDDRLVDEGLSGANSPVKKREDEDEDDFLMPATGRVRNRGAFLDDENSLDTGSLKLGQDKFGDDDDDDNDTGSAIVPPSAAPPVPLRPVYEGPLPTHPQKAFQSGSTPAHLTHRFMMWNSVGIVRGYNDEQDNAVDVEFHDTAVHHAMHLTNSLGHTVADLSQEAVLLACPGTDELASKLQCLHFSSWDTNKEWMVDLPSGEDVRALCLGRGWAAVATSVQMLRLFSIGGVQREVFSLPGAAVCMAAHGEQLMIVYHRATGFDGEQALGVQLLQLGRRKRQIINGEPLPLTLRSHLTWLGFTAEGTPCYVDSDGVVRMLNRSLGNTWTPVCHTRETCKSKSDHYWVVGVHENPQQLRCIPCKGSRYPPTLPRPAVAILPFKLPLCQTSTEKGQMEEQFLRSVLFHHHYGFLSSSGYEVDEDGQTRSQKEQQELLMKMFALSCKLEREFRAVELAELMTHNVVPLAIRYASRSRRMALAQRLSELALEKSNQVQEEEEQDEEEPEYSVTNILDNMTSSRKSAPLAGSAGKANKAPVLKPLAPRPKPRSKVPVSPKTGFQLWLEENRKNIVADHPDMEETDVIKDAMGRFRTLSADEISLTCETNNYQ</sequence>
<name>A0A8D3DD98_SCOMX</name>
<dbReference type="Gene3D" id="1.10.30.10">
    <property type="entry name" value="High mobility group box domain"/>
    <property type="match status" value="1"/>
</dbReference>
<dbReference type="Pfam" id="PF20946">
    <property type="entry name" value="Ctf4_C"/>
    <property type="match status" value="1"/>
</dbReference>
<accession>A0A8D3DD98</accession>
<dbReference type="FunFam" id="1.10.30.10:FF:000028">
    <property type="entry name" value="WD repeat and HMG-box DNA-binding protein 1"/>
    <property type="match status" value="1"/>
</dbReference>
<dbReference type="GO" id="GO:0006261">
    <property type="term" value="P:DNA-templated DNA replication"/>
    <property type="evidence" value="ECO:0007669"/>
    <property type="project" value="InterPro"/>
</dbReference>
<feature type="repeat" description="WD" evidence="9">
    <location>
        <begin position="233"/>
        <end position="267"/>
    </location>
</feature>
<evidence type="ECO:0000256" key="1">
    <source>
        <dbReference type="ARBA" id="ARBA00004642"/>
    </source>
</evidence>
<dbReference type="InterPro" id="IPR001680">
    <property type="entry name" value="WD40_rpt"/>
</dbReference>
<dbReference type="CDD" id="cd00200">
    <property type="entry name" value="WD40"/>
    <property type="match status" value="1"/>
</dbReference>
<protein>
    <recommendedName>
        <fullName evidence="7">WD repeat and HMG-box DNA-binding protein 1</fullName>
    </recommendedName>
    <alternativeName>
        <fullName evidence="8">Acidic nucleoplasmic DNA-binding protein 1</fullName>
    </alternativeName>
</protein>
<dbReference type="PROSITE" id="PS50082">
    <property type="entry name" value="WD_REPEATS_2"/>
    <property type="match status" value="3"/>
</dbReference>
<evidence type="ECO:0000313" key="14">
    <source>
        <dbReference type="Proteomes" id="UP000694558"/>
    </source>
</evidence>
<feature type="DNA-binding region" description="HMG box" evidence="10">
    <location>
        <begin position="872"/>
        <end position="928"/>
    </location>
</feature>
<feature type="compositionally biased region" description="Acidic residues" evidence="11">
    <location>
        <begin position="318"/>
        <end position="327"/>
    </location>
</feature>
<dbReference type="InterPro" id="IPR055339">
    <property type="entry name" value="HMG-box_WDHD1"/>
</dbReference>
<dbReference type="SUPFAM" id="SSF50978">
    <property type="entry name" value="WD40 repeat-like"/>
    <property type="match status" value="1"/>
</dbReference>
<evidence type="ECO:0000313" key="13">
    <source>
        <dbReference type="Ensembl" id="ENSSMAP00000057507.1"/>
    </source>
</evidence>
<keyword evidence="5 10" id="KW-0539">Nucleus</keyword>
<dbReference type="GO" id="GO:0006281">
    <property type="term" value="P:DNA repair"/>
    <property type="evidence" value="ECO:0007669"/>
    <property type="project" value="TreeGrafter"/>
</dbReference>
<evidence type="ECO:0000256" key="5">
    <source>
        <dbReference type="ARBA" id="ARBA00023242"/>
    </source>
</evidence>
<keyword evidence="4 10" id="KW-0238">DNA-binding</keyword>
<proteinExistence type="predicted"/>
<dbReference type="GO" id="GO:0005654">
    <property type="term" value="C:nucleoplasm"/>
    <property type="evidence" value="ECO:0007669"/>
    <property type="project" value="UniProtKB-SubCell"/>
</dbReference>
<dbReference type="InterPro" id="IPR036322">
    <property type="entry name" value="WD40_repeat_dom_sf"/>
</dbReference>
<dbReference type="GO" id="GO:0043596">
    <property type="term" value="C:nuclear replication fork"/>
    <property type="evidence" value="ECO:0007669"/>
    <property type="project" value="TreeGrafter"/>
</dbReference>
<feature type="region of interest" description="Disordered" evidence="11">
    <location>
        <begin position="840"/>
        <end position="875"/>
    </location>
</feature>
<dbReference type="GO" id="GO:0003677">
    <property type="term" value="F:DNA binding"/>
    <property type="evidence" value="ECO:0007669"/>
    <property type="project" value="UniProtKB-UniRule"/>
</dbReference>
<dbReference type="CDD" id="cd21993">
    <property type="entry name" value="HMG-box_WDHD1"/>
    <property type="match status" value="1"/>
</dbReference>
<feature type="domain" description="HMG box" evidence="12">
    <location>
        <begin position="872"/>
        <end position="928"/>
    </location>
</feature>
<dbReference type="GO" id="GO:0003682">
    <property type="term" value="F:chromatin binding"/>
    <property type="evidence" value="ECO:0007669"/>
    <property type="project" value="TreeGrafter"/>
</dbReference>
<dbReference type="InterPro" id="IPR048591">
    <property type="entry name" value="WDHD1/CFT4_hel"/>
</dbReference>
<dbReference type="AlphaFoldDB" id="A0A8D3DD98"/>
<reference evidence="13" key="2">
    <citation type="submission" date="2025-08" db="UniProtKB">
        <authorList>
            <consortium name="Ensembl"/>
        </authorList>
    </citation>
    <scope>IDENTIFICATION</scope>
</reference>
<evidence type="ECO:0000256" key="3">
    <source>
        <dbReference type="ARBA" id="ARBA00022737"/>
    </source>
</evidence>
<dbReference type="InterPro" id="IPR022100">
    <property type="entry name" value="WDHD1/CFT4_beta-prop_2nd"/>
</dbReference>
<feature type="region of interest" description="Disordered" evidence="11">
    <location>
        <begin position="318"/>
        <end position="428"/>
    </location>
</feature>
<dbReference type="SUPFAM" id="SSF47095">
    <property type="entry name" value="HMG-box"/>
    <property type="match status" value="1"/>
</dbReference>
<comment type="subcellular location">
    <subcellularLocation>
        <location evidence="1">Nucleus</location>
        <location evidence="1">Nucleoplasm</location>
    </subcellularLocation>
</comment>
<organism evidence="13 14">
    <name type="scientific">Scophthalmus maximus</name>
    <name type="common">Turbot</name>
    <name type="synonym">Psetta maxima</name>
    <dbReference type="NCBI Taxonomy" id="52904"/>
    <lineage>
        <taxon>Eukaryota</taxon>
        <taxon>Metazoa</taxon>
        <taxon>Chordata</taxon>
        <taxon>Craniata</taxon>
        <taxon>Vertebrata</taxon>
        <taxon>Euteleostomi</taxon>
        <taxon>Actinopterygii</taxon>
        <taxon>Neopterygii</taxon>
        <taxon>Teleostei</taxon>
        <taxon>Neoteleostei</taxon>
        <taxon>Acanthomorphata</taxon>
        <taxon>Carangaria</taxon>
        <taxon>Pleuronectiformes</taxon>
        <taxon>Pleuronectoidei</taxon>
        <taxon>Scophthalmidae</taxon>
        <taxon>Scophthalmus</taxon>
    </lineage>
</organism>
<dbReference type="InterPro" id="IPR009071">
    <property type="entry name" value="HMG_box_dom"/>
</dbReference>
<evidence type="ECO:0000256" key="6">
    <source>
        <dbReference type="ARBA" id="ARBA00056293"/>
    </source>
</evidence>
<evidence type="ECO:0000256" key="10">
    <source>
        <dbReference type="PROSITE-ProRule" id="PRU00267"/>
    </source>
</evidence>
<dbReference type="InterPro" id="IPR019775">
    <property type="entry name" value="WD40_repeat_CS"/>
</dbReference>
<feature type="repeat" description="WD" evidence="9">
    <location>
        <begin position="132"/>
        <end position="173"/>
    </location>
</feature>
<dbReference type="InterPro" id="IPR036910">
    <property type="entry name" value="HMG_box_dom_sf"/>
</dbReference>
<evidence type="ECO:0000256" key="4">
    <source>
        <dbReference type="ARBA" id="ARBA00023125"/>
    </source>
</evidence>
<dbReference type="Pfam" id="PF24815">
    <property type="entry name" value="HMG_WDHD1"/>
    <property type="match status" value="1"/>
</dbReference>
<dbReference type="PROSITE" id="PS50294">
    <property type="entry name" value="WD_REPEATS_REGION"/>
    <property type="match status" value="2"/>
</dbReference>
<dbReference type="PROSITE" id="PS00678">
    <property type="entry name" value="WD_REPEATS_1"/>
    <property type="match status" value="1"/>
</dbReference>
<keyword evidence="3" id="KW-0677">Repeat</keyword>
<gene>
    <name evidence="13" type="primary">WDHD1</name>
</gene>
<dbReference type="Ensembl" id="ENSSMAT00000065530.1">
    <property type="protein sequence ID" value="ENSSMAP00000057507.1"/>
    <property type="gene ID" value="ENSSMAG00000007346.2"/>
</dbReference>
<evidence type="ECO:0000256" key="9">
    <source>
        <dbReference type="PROSITE-ProRule" id="PRU00221"/>
    </source>
</evidence>
<feature type="repeat" description="WD" evidence="9">
    <location>
        <begin position="9"/>
        <end position="41"/>
    </location>
</feature>
<dbReference type="Gene3D" id="2.130.10.10">
    <property type="entry name" value="YVTN repeat-like/Quinoprotein amine dehydrogenase"/>
    <property type="match status" value="2"/>
</dbReference>
<dbReference type="GeneTree" id="ENSGT00390000002030"/>
<dbReference type="FunFam" id="2.130.10.10:FF:001715">
    <property type="entry name" value="WD repeat and HMG-box DNA-binding protein 1"/>
    <property type="match status" value="1"/>
</dbReference>
<dbReference type="Proteomes" id="UP000694558">
    <property type="component" value="Chromosome 5"/>
</dbReference>
<dbReference type="Pfam" id="PF24817">
    <property type="entry name" value="WD40_WDHD1_1st"/>
    <property type="match status" value="1"/>
</dbReference>
<evidence type="ECO:0000259" key="12">
    <source>
        <dbReference type="PROSITE" id="PS50118"/>
    </source>
</evidence>
<comment type="function">
    <text evidence="6">Core replisome component that acts as a replication initiation factor. Binds directly to the CMG complex and functions as a hub to recruit additional proteins to the replication fork.</text>
</comment>
<dbReference type="InterPro" id="IPR057646">
    <property type="entry name" value="WD40_WDHD1_1st"/>
</dbReference>
<dbReference type="GO" id="GO:0000278">
    <property type="term" value="P:mitotic cell cycle"/>
    <property type="evidence" value="ECO:0007669"/>
    <property type="project" value="TreeGrafter"/>
</dbReference>
<evidence type="ECO:0000256" key="8">
    <source>
        <dbReference type="ARBA" id="ARBA00080131"/>
    </source>
</evidence>
<dbReference type="PANTHER" id="PTHR19932">
    <property type="entry name" value="WD REPEAT AND HMG-BOX DNA BINDING PROTEIN"/>
    <property type="match status" value="1"/>
</dbReference>
<dbReference type="InterPro" id="IPR015943">
    <property type="entry name" value="WD40/YVTN_repeat-like_dom_sf"/>
</dbReference>
<keyword evidence="2 9" id="KW-0853">WD repeat</keyword>